<evidence type="ECO:0000256" key="12">
    <source>
        <dbReference type="ARBA" id="ARBA00023136"/>
    </source>
</evidence>
<dbReference type="InterPro" id="IPR000829">
    <property type="entry name" value="DAGK"/>
</dbReference>
<proteinExistence type="inferred from homology"/>
<keyword evidence="5" id="KW-0808">Transferase</keyword>
<feature type="transmembrane region" description="Helical" evidence="15">
    <location>
        <begin position="93"/>
        <end position="113"/>
    </location>
</feature>
<keyword evidence="7" id="KW-0547">Nucleotide-binding</keyword>
<organism evidence="16 17">
    <name type="scientific">Novipirellula rosea</name>
    <dbReference type="NCBI Taxonomy" id="1031540"/>
    <lineage>
        <taxon>Bacteria</taxon>
        <taxon>Pseudomonadati</taxon>
        <taxon>Planctomycetota</taxon>
        <taxon>Planctomycetia</taxon>
        <taxon>Pirellulales</taxon>
        <taxon>Pirellulaceae</taxon>
        <taxon>Novipirellula</taxon>
    </lineage>
</organism>
<evidence type="ECO:0000256" key="15">
    <source>
        <dbReference type="SAM" id="Phobius"/>
    </source>
</evidence>
<evidence type="ECO:0000313" key="16">
    <source>
        <dbReference type="EMBL" id="GAA4463130.1"/>
    </source>
</evidence>
<evidence type="ECO:0000256" key="2">
    <source>
        <dbReference type="ARBA" id="ARBA00005967"/>
    </source>
</evidence>
<evidence type="ECO:0000256" key="6">
    <source>
        <dbReference type="ARBA" id="ARBA00022692"/>
    </source>
</evidence>
<comment type="caution">
    <text evidence="16">The sequence shown here is derived from an EMBL/GenBank/DDBJ whole genome shotgun (WGS) entry which is preliminary data.</text>
</comment>
<keyword evidence="12 15" id="KW-0472">Membrane</keyword>
<keyword evidence="10 15" id="KW-1133">Transmembrane helix</keyword>
<keyword evidence="17" id="KW-1185">Reference proteome</keyword>
<accession>A0ABP8NCR8</accession>
<dbReference type="PANTHER" id="PTHR34299:SF1">
    <property type="entry name" value="DIACYLGLYCEROL KINASE"/>
    <property type="match status" value="1"/>
</dbReference>
<name>A0ABP8NCR8_9BACT</name>
<keyword evidence="3" id="KW-1003">Cell membrane</keyword>
<evidence type="ECO:0000256" key="1">
    <source>
        <dbReference type="ARBA" id="ARBA00004651"/>
    </source>
</evidence>
<keyword evidence="13" id="KW-0594">Phospholipid biosynthesis</keyword>
<keyword evidence="9" id="KW-0067">ATP-binding</keyword>
<dbReference type="RefSeq" id="WP_345326157.1">
    <property type="nucleotide sequence ID" value="NZ_BAABGA010000064.1"/>
</dbReference>
<dbReference type="Gene3D" id="1.10.287.3610">
    <property type="match status" value="1"/>
</dbReference>
<comment type="similarity">
    <text evidence="2">Belongs to the bacterial diacylglycerol kinase family.</text>
</comment>
<dbReference type="CDD" id="cd14263">
    <property type="entry name" value="DAGK_IM_like"/>
    <property type="match status" value="1"/>
</dbReference>
<dbReference type="PANTHER" id="PTHR34299">
    <property type="entry name" value="DIACYLGLYCEROL KINASE"/>
    <property type="match status" value="1"/>
</dbReference>
<evidence type="ECO:0000256" key="5">
    <source>
        <dbReference type="ARBA" id="ARBA00022679"/>
    </source>
</evidence>
<evidence type="ECO:0000256" key="10">
    <source>
        <dbReference type="ARBA" id="ARBA00022989"/>
    </source>
</evidence>
<keyword evidence="14" id="KW-1208">Phospholipid metabolism</keyword>
<dbReference type="InterPro" id="IPR036945">
    <property type="entry name" value="DAGK_sf"/>
</dbReference>
<evidence type="ECO:0000256" key="14">
    <source>
        <dbReference type="ARBA" id="ARBA00023264"/>
    </source>
</evidence>
<reference evidence="17" key="1">
    <citation type="journal article" date="2019" name="Int. J. Syst. Evol. Microbiol.">
        <title>The Global Catalogue of Microorganisms (GCM) 10K type strain sequencing project: providing services to taxonomists for standard genome sequencing and annotation.</title>
        <authorList>
            <consortium name="The Broad Institute Genomics Platform"/>
            <consortium name="The Broad Institute Genome Sequencing Center for Infectious Disease"/>
            <person name="Wu L."/>
            <person name="Ma J."/>
        </authorList>
    </citation>
    <scope>NUCLEOTIDE SEQUENCE [LARGE SCALE GENOMIC DNA]</scope>
    <source>
        <strain evidence="17">JCM 17759</strain>
    </source>
</reference>
<evidence type="ECO:0000313" key="17">
    <source>
        <dbReference type="Proteomes" id="UP001500840"/>
    </source>
</evidence>
<gene>
    <name evidence="16" type="ORF">GCM10023156_47920</name>
</gene>
<evidence type="ECO:0000256" key="7">
    <source>
        <dbReference type="ARBA" id="ARBA00022741"/>
    </source>
</evidence>
<comment type="subcellular location">
    <subcellularLocation>
        <location evidence="1">Cell membrane</location>
        <topology evidence="1">Multi-pass membrane protein</topology>
    </subcellularLocation>
</comment>
<sequence>MQMIQTWITKFAVAFRGLGISLRDQSSLQVHVLAAALVLTLATYLDFDLWRWAVLVLAITVVIAAELMNTAIERLVRVLHAQRHPEIGDALDTAASAVLVTAIGAAVIGVIVLL</sequence>
<feature type="transmembrane region" description="Helical" evidence="15">
    <location>
        <begin position="51"/>
        <end position="72"/>
    </location>
</feature>
<dbReference type="EMBL" id="BAABGA010000064">
    <property type="protein sequence ID" value="GAA4463130.1"/>
    <property type="molecule type" value="Genomic_DNA"/>
</dbReference>
<keyword evidence="8 16" id="KW-0418">Kinase</keyword>
<keyword evidence="4" id="KW-0444">Lipid biosynthesis</keyword>
<evidence type="ECO:0000256" key="13">
    <source>
        <dbReference type="ARBA" id="ARBA00023209"/>
    </source>
</evidence>
<protein>
    <submittedName>
        <fullName evidence="16">Diacylglycerol kinase family protein</fullName>
    </submittedName>
</protein>
<evidence type="ECO:0000256" key="3">
    <source>
        <dbReference type="ARBA" id="ARBA00022475"/>
    </source>
</evidence>
<evidence type="ECO:0000256" key="4">
    <source>
        <dbReference type="ARBA" id="ARBA00022516"/>
    </source>
</evidence>
<keyword evidence="11" id="KW-0443">Lipid metabolism</keyword>
<evidence type="ECO:0000256" key="9">
    <source>
        <dbReference type="ARBA" id="ARBA00022840"/>
    </source>
</evidence>
<dbReference type="GO" id="GO:0016301">
    <property type="term" value="F:kinase activity"/>
    <property type="evidence" value="ECO:0007669"/>
    <property type="project" value="UniProtKB-KW"/>
</dbReference>
<dbReference type="Proteomes" id="UP001500840">
    <property type="component" value="Unassembled WGS sequence"/>
</dbReference>
<dbReference type="Pfam" id="PF01219">
    <property type="entry name" value="DAGK_prokar"/>
    <property type="match status" value="1"/>
</dbReference>
<evidence type="ECO:0000256" key="11">
    <source>
        <dbReference type="ARBA" id="ARBA00023098"/>
    </source>
</evidence>
<keyword evidence="6 15" id="KW-0812">Transmembrane</keyword>
<evidence type="ECO:0000256" key="8">
    <source>
        <dbReference type="ARBA" id="ARBA00022777"/>
    </source>
</evidence>